<reference evidence="2" key="1">
    <citation type="submission" date="2022-12" db="EMBL/GenBank/DDBJ databases">
        <authorList>
            <person name="Petersen C."/>
        </authorList>
    </citation>
    <scope>NUCLEOTIDE SEQUENCE</scope>
    <source>
        <strain evidence="2">IBT 29677</strain>
    </source>
</reference>
<dbReference type="Proteomes" id="UP001147747">
    <property type="component" value="Unassembled WGS sequence"/>
</dbReference>
<feature type="signal peptide" evidence="1">
    <location>
        <begin position="1"/>
        <end position="21"/>
    </location>
</feature>
<reference evidence="2" key="2">
    <citation type="journal article" date="2023" name="IMA Fungus">
        <title>Comparative genomic study of the Penicillium genus elucidates a diverse pangenome and 15 lateral gene transfer events.</title>
        <authorList>
            <person name="Petersen C."/>
            <person name="Sorensen T."/>
            <person name="Nielsen M.R."/>
            <person name="Sondergaard T.E."/>
            <person name="Sorensen J.L."/>
            <person name="Fitzpatrick D.A."/>
            <person name="Frisvad J.C."/>
            <person name="Nielsen K.L."/>
        </authorList>
    </citation>
    <scope>NUCLEOTIDE SEQUENCE</scope>
    <source>
        <strain evidence="2">IBT 29677</strain>
    </source>
</reference>
<evidence type="ECO:0000313" key="2">
    <source>
        <dbReference type="EMBL" id="KAJ5387156.1"/>
    </source>
</evidence>
<dbReference type="RefSeq" id="XP_056484954.1">
    <property type="nucleotide sequence ID" value="XM_056634334.1"/>
</dbReference>
<dbReference type="GeneID" id="81373314"/>
<comment type="caution">
    <text evidence="2">The sequence shown here is derived from an EMBL/GenBank/DDBJ whole genome shotgun (WGS) entry which is preliminary data.</text>
</comment>
<sequence length="407" mass="44144">MHFSILMRLFCFGLFCVSIRALPPKDVSLQVRNPPGMKNAETLNMLGRALHSARADSNDGVYSMNKTSLDKGWSGATLFQYSDSSIEVKCLTCYVKGVVSGALTISGDFNLTETLDGFKDEVTNITGRVVDQIEEYAEDVWDDLSDESFKIKAFPTIDFDLNLQNLPKIPEAHVHFDFDDLELYLDLDIILNTGATYSLNLFTSETPAGFSVPGLTAGAVFSVDLILIAEAQVDIGSGIHIKLDDALSFDLELFSSNLSSMTLFNSPSGSYEFLPVTIEGQGSIQAILSLKTSVGFEFASHDLRVLPSYSAGVSAEIFAYVADFLMSVQGSSEGNEDDCELAALAEYTVAVGAAAGATVAVDAYSWGPSPNTTVPLWYTTLASTCAEKKIDYRSITDYRSRSDSKSK</sequence>
<keyword evidence="1" id="KW-0732">Signal</keyword>
<feature type="chain" id="PRO_5040926051" evidence="1">
    <location>
        <begin position="22"/>
        <end position="407"/>
    </location>
</feature>
<gene>
    <name evidence="2" type="ORF">N7509_009697</name>
</gene>
<dbReference type="AlphaFoldDB" id="A0A9X0B3X4"/>
<evidence type="ECO:0000313" key="3">
    <source>
        <dbReference type="Proteomes" id="UP001147747"/>
    </source>
</evidence>
<dbReference type="EMBL" id="JAPZBU010000009">
    <property type="protein sequence ID" value="KAJ5387156.1"/>
    <property type="molecule type" value="Genomic_DNA"/>
</dbReference>
<keyword evidence="3" id="KW-1185">Reference proteome</keyword>
<organism evidence="2 3">
    <name type="scientific">Penicillium cosmopolitanum</name>
    <dbReference type="NCBI Taxonomy" id="1131564"/>
    <lineage>
        <taxon>Eukaryota</taxon>
        <taxon>Fungi</taxon>
        <taxon>Dikarya</taxon>
        <taxon>Ascomycota</taxon>
        <taxon>Pezizomycotina</taxon>
        <taxon>Eurotiomycetes</taxon>
        <taxon>Eurotiomycetidae</taxon>
        <taxon>Eurotiales</taxon>
        <taxon>Aspergillaceae</taxon>
        <taxon>Penicillium</taxon>
    </lineage>
</organism>
<name>A0A9X0B3X4_9EURO</name>
<accession>A0A9X0B3X4</accession>
<evidence type="ECO:0000256" key="1">
    <source>
        <dbReference type="SAM" id="SignalP"/>
    </source>
</evidence>
<dbReference type="OrthoDB" id="4733706at2759"/>
<proteinExistence type="predicted"/>
<protein>
    <submittedName>
        <fullName evidence="2">Uncharacterized protein</fullName>
    </submittedName>
</protein>